<evidence type="ECO:0000256" key="6">
    <source>
        <dbReference type="ARBA" id="ARBA00022448"/>
    </source>
</evidence>
<evidence type="ECO:0000256" key="10">
    <source>
        <dbReference type="ARBA" id="ARBA00022982"/>
    </source>
</evidence>
<sequence>MSFPKYRPLCLALLPATLHPAECDISLEAGKAQAEWLVILPHPLKREYLLQSTTPATGDRERKKLIQEGKLDQTFNVSY</sequence>
<keyword evidence="7" id="KW-0679">Respiratory chain</keyword>
<keyword evidence="10" id="KW-0249">Electron transport</keyword>
<keyword evidence="18" id="KW-1185">Reference proteome</keyword>
<evidence type="ECO:0000256" key="1">
    <source>
        <dbReference type="ARBA" id="ARBA00003195"/>
    </source>
</evidence>
<evidence type="ECO:0000256" key="7">
    <source>
        <dbReference type="ARBA" id="ARBA00022660"/>
    </source>
</evidence>
<comment type="similarity">
    <text evidence="3">Belongs to the complex I NDUFB4 subunit family.</text>
</comment>
<organism evidence="17 18">
    <name type="scientific">Ailuropoda melanoleuca</name>
    <name type="common">Giant panda</name>
    <dbReference type="NCBI Taxonomy" id="9646"/>
    <lineage>
        <taxon>Eukaryota</taxon>
        <taxon>Metazoa</taxon>
        <taxon>Chordata</taxon>
        <taxon>Craniata</taxon>
        <taxon>Vertebrata</taxon>
        <taxon>Euteleostomi</taxon>
        <taxon>Mammalia</taxon>
        <taxon>Eutheria</taxon>
        <taxon>Laurasiatheria</taxon>
        <taxon>Carnivora</taxon>
        <taxon>Caniformia</taxon>
        <taxon>Ursidae</taxon>
        <taxon>Ailuropoda</taxon>
    </lineage>
</organism>
<feature type="chain" id="PRO_5031375941" description="NADH dehydrogenase [ubiquinone] 1 beta subcomplex subunit 4" evidence="16">
    <location>
        <begin position="24"/>
        <end position="79"/>
    </location>
</feature>
<keyword evidence="13" id="KW-0472">Membrane</keyword>
<comment type="function">
    <text evidence="1">Accessory subunit of the mitochondrial membrane respiratory chain NADH dehydrogenase (Complex I), that is believed not to be involved in catalysis. Complex I functions in the transfer of electrons from NADH to the respiratory chain. The immediate electron acceptor for the enzyme is believed to be ubiquinone.</text>
</comment>
<accession>A0A7N5KK30</accession>
<keyword evidence="9" id="KW-0999">Mitochondrion inner membrane</keyword>
<dbReference type="PANTHER" id="PTHR15469">
    <property type="entry name" value="NADH-UBIQUINONE OXIDOREDUCTASE B15 SUBUNIT"/>
    <property type="match status" value="1"/>
</dbReference>
<evidence type="ECO:0000256" key="8">
    <source>
        <dbReference type="ARBA" id="ARBA00022692"/>
    </source>
</evidence>
<evidence type="ECO:0000256" key="2">
    <source>
        <dbReference type="ARBA" id="ARBA00004298"/>
    </source>
</evidence>
<dbReference type="GeneTree" id="ENSGT00950000185854"/>
<evidence type="ECO:0000256" key="4">
    <source>
        <dbReference type="ARBA" id="ARBA00011533"/>
    </source>
</evidence>
<keyword evidence="11" id="KW-1133">Transmembrane helix</keyword>
<keyword evidence="8" id="KW-0812">Transmembrane</keyword>
<dbReference type="PANTHER" id="PTHR15469:SF0">
    <property type="entry name" value="NADH DEHYDROGENASE [UBIQUINONE] 1 BETA SUBCOMPLEX SUBUNIT 4"/>
    <property type="match status" value="1"/>
</dbReference>
<keyword evidence="12" id="KW-0496">Mitochondrion</keyword>
<dbReference type="InterPro" id="IPR009866">
    <property type="entry name" value="NADH_UbQ_OxRdtase_NDUFB4_su"/>
</dbReference>
<dbReference type="Ensembl" id="ENSAMET00000032027.1">
    <property type="protein sequence ID" value="ENSAMEP00000039265.1"/>
    <property type="gene ID" value="ENSAMEG00000031061.1"/>
</dbReference>
<evidence type="ECO:0000256" key="5">
    <source>
        <dbReference type="ARBA" id="ARBA00018681"/>
    </source>
</evidence>
<evidence type="ECO:0000313" key="17">
    <source>
        <dbReference type="Ensembl" id="ENSAMEP00000039265.1"/>
    </source>
</evidence>
<name>A0A7N5KK30_AILME</name>
<evidence type="ECO:0000256" key="3">
    <source>
        <dbReference type="ARBA" id="ARBA00007260"/>
    </source>
</evidence>
<evidence type="ECO:0000256" key="11">
    <source>
        <dbReference type="ARBA" id="ARBA00022989"/>
    </source>
</evidence>
<protein>
    <recommendedName>
        <fullName evidence="5">NADH dehydrogenase [ubiquinone] 1 beta subcomplex subunit 4</fullName>
    </recommendedName>
    <alternativeName>
        <fullName evidence="14">Complex I-B15</fullName>
    </alternativeName>
    <alternativeName>
        <fullName evidence="15">NADH-ubiquinone oxidoreductase B15 subunit</fullName>
    </alternativeName>
</protein>
<dbReference type="AlphaFoldDB" id="A0A7N5KK30"/>
<comment type="subunit">
    <text evidence="4">Complex I is composed of 45 different subunits.</text>
</comment>
<evidence type="ECO:0000256" key="14">
    <source>
        <dbReference type="ARBA" id="ARBA00030212"/>
    </source>
</evidence>
<feature type="signal peptide" evidence="16">
    <location>
        <begin position="1"/>
        <end position="23"/>
    </location>
</feature>
<reference evidence="17" key="2">
    <citation type="submission" date="2025-08" db="UniProtKB">
        <authorList>
            <consortium name="Ensembl"/>
        </authorList>
    </citation>
    <scope>IDENTIFICATION</scope>
</reference>
<evidence type="ECO:0000256" key="12">
    <source>
        <dbReference type="ARBA" id="ARBA00023128"/>
    </source>
</evidence>
<evidence type="ECO:0000256" key="9">
    <source>
        <dbReference type="ARBA" id="ARBA00022792"/>
    </source>
</evidence>
<comment type="subcellular location">
    <subcellularLocation>
        <location evidence="2">Mitochondrion inner membrane</location>
        <topology evidence="2">Single-pass membrane protein</topology>
        <orientation evidence="2">Matrix side</orientation>
    </subcellularLocation>
</comment>
<keyword evidence="16" id="KW-0732">Signal</keyword>
<evidence type="ECO:0000256" key="13">
    <source>
        <dbReference type="ARBA" id="ARBA00023136"/>
    </source>
</evidence>
<dbReference type="GO" id="GO:0005743">
    <property type="term" value="C:mitochondrial inner membrane"/>
    <property type="evidence" value="ECO:0007669"/>
    <property type="project" value="UniProtKB-SubCell"/>
</dbReference>
<dbReference type="Proteomes" id="UP000008912">
    <property type="component" value="Unassembled WGS sequence"/>
</dbReference>
<keyword evidence="6" id="KW-0813">Transport</keyword>
<evidence type="ECO:0000313" key="18">
    <source>
        <dbReference type="Proteomes" id="UP000008912"/>
    </source>
</evidence>
<proteinExistence type="inferred from homology"/>
<reference evidence="17 18" key="1">
    <citation type="journal article" date="2010" name="Nature">
        <title>The sequence and de novo assembly of the giant panda genome.</title>
        <authorList>
            <person name="Li R."/>
            <person name="Fan W."/>
            <person name="Tian G."/>
            <person name="Zhu H."/>
            <person name="He L."/>
            <person name="Cai J."/>
            <person name="Huang Q."/>
            <person name="Cai Q."/>
            <person name="Li B."/>
            <person name="Bai Y."/>
            <person name="Zhang Z."/>
            <person name="Zhang Y."/>
            <person name="Wang W."/>
            <person name="Li J."/>
            <person name="Wei F."/>
            <person name="Li H."/>
            <person name="Jian M."/>
            <person name="Li J."/>
            <person name="Zhang Z."/>
            <person name="Nielsen R."/>
            <person name="Li D."/>
            <person name="Gu W."/>
            <person name="Yang Z."/>
            <person name="Xuan Z."/>
            <person name="Ryder O.A."/>
            <person name="Leung F.C."/>
            <person name="Zhou Y."/>
            <person name="Cao J."/>
            <person name="Sun X."/>
            <person name="Fu Y."/>
            <person name="Fang X."/>
            <person name="Guo X."/>
            <person name="Wang B."/>
            <person name="Hou R."/>
            <person name="Shen F."/>
            <person name="Mu B."/>
            <person name="Ni P."/>
            <person name="Lin R."/>
            <person name="Qian W."/>
            <person name="Wang G."/>
            <person name="Yu C."/>
            <person name="Nie W."/>
            <person name="Wang J."/>
            <person name="Wu Z."/>
            <person name="Liang H."/>
            <person name="Min J."/>
            <person name="Wu Q."/>
            <person name="Cheng S."/>
            <person name="Ruan J."/>
            <person name="Wang M."/>
            <person name="Shi Z."/>
            <person name="Wen M."/>
            <person name="Liu B."/>
            <person name="Ren X."/>
            <person name="Zheng H."/>
            <person name="Dong D."/>
            <person name="Cook K."/>
            <person name="Shan G."/>
            <person name="Zhang H."/>
            <person name="Kosiol C."/>
            <person name="Xie X."/>
            <person name="Lu Z."/>
            <person name="Zheng H."/>
            <person name="Li Y."/>
            <person name="Steiner C.C."/>
            <person name="Lam T.T."/>
            <person name="Lin S."/>
            <person name="Zhang Q."/>
            <person name="Li G."/>
            <person name="Tian J."/>
            <person name="Gong T."/>
            <person name="Liu H."/>
            <person name="Zhang D."/>
            <person name="Fang L."/>
            <person name="Ye C."/>
            <person name="Zhang J."/>
            <person name="Hu W."/>
            <person name="Xu A."/>
            <person name="Ren Y."/>
            <person name="Zhang G."/>
            <person name="Bruford M.W."/>
            <person name="Li Q."/>
            <person name="Ma L."/>
            <person name="Guo Y."/>
            <person name="An N."/>
            <person name="Hu Y."/>
            <person name="Zheng Y."/>
            <person name="Shi Y."/>
            <person name="Li Z."/>
            <person name="Liu Q."/>
            <person name="Chen Y."/>
            <person name="Zhao J."/>
            <person name="Qu N."/>
            <person name="Zhao S."/>
            <person name="Tian F."/>
            <person name="Wang X."/>
            <person name="Wang H."/>
            <person name="Xu L."/>
            <person name="Liu X."/>
            <person name="Vinar T."/>
            <person name="Wang Y."/>
            <person name="Lam T.W."/>
            <person name="Yiu S.M."/>
            <person name="Liu S."/>
            <person name="Zhang H."/>
            <person name="Li D."/>
            <person name="Huang Y."/>
            <person name="Wang X."/>
            <person name="Yang G."/>
            <person name="Jiang Z."/>
            <person name="Wang J."/>
            <person name="Qin N."/>
            <person name="Li L."/>
            <person name="Li J."/>
            <person name="Bolund L."/>
            <person name="Kristiansen K."/>
            <person name="Wong G.K."/>
            <person name="Olson M."/>
            <person name="Zhang X."/>
            <person name="Li S."/>
            <person name="Yang H."/>
            <person name="Wang J."/>
            <person name="Wang J."/>
        </authorList>
    </citation>
    <scope>NUCLEOTIDE SEQUENCE [LARGE SCALE GENOMIC DNA]</scope>
</reference>
<dbReference type="InParanoid" id="A0A7N5KK30"/>
<dbReference type="Pfam" id="PF07225">
    <property type="entry name" value="NDUF_B4"/>
    <property type="match status" value="1"/>
</dbReference>
<evidence type="ECO:0000256" key="16">
    <source>
        <dbReference type="SAM" id="SignalP"/>
    </source>
</evidence>
<reference evidence="17" key="3">
    <citation type="submission" date="2025-09" db="UniProtKB">
        <authorList>
            <consortium name="Ensembl"/>
        </authorList>
    </citation>
    <scope>IDENTIFICATION</scope>
</reference>
<evidence type="ECO:0000256" key="15">
    <source>
        <dbReference type="ARBA" id="ARBA00030987"/>
    </source>
</evidence>